<dbReference type="Pfam" id="PF00294">
    <property type="entry name" value="PfkB"/>
    <property type="match status" value="1"/>
</dbReference>
<accession>E8M5M5</accession>
<dbReference type="RefSeq" id="WP_008076113.1">
    <property type="nucleotide sequence ID" value="NZ_AEVT01000056.1"/>
</dbReference>
<comment type="caution">
    <text evidence="10">The sequence shown here is derived from an EMBL/GenBank/DDBJ whole genome shotgun (WGS) entry which is preliminary data.</text>
</comment>
<dbReference type="GO" id="GO:0005829">
    <property type="term" value="C:cytosol"/>
    <property type="evidence" value="ECO:0007669"/>
    <property type="project" value="TreeGrafter"/>
</dbReference>
<dbReference type="CDD" id="cd01164">
    <property type="entry name" value="FruK_PfkB_like"/>
    <property type="match status" value="1"/>
</dbReference>
<dbReference type="InterPro" id="IPR029056">
    <property type="entry name" value="Ribokinase-like"/>
</dbReference>
<dbReference type="PIRSF" id="PIRSF000535">
    <property type="entry name" value="1PFK/6PFK/LacC"/>
    <property type="match status" value="1"/>
</dbReference>
<keyword evidence="3 8" id="KW-0547">Nucleotide-binding</keyword>
<feature type="domain" description="Carbohydrate kinase PfkB" evidence="9">
    <location>
        <begin position="34"/>
        <end position="303"/>
    </location>
</feature>
<dbReference type="PROSITE" id="PS00583">
    <property type="entry name" value="PFKB_KINASES_1"/>
    <property type="match status" value="1"/>
</dbReference>
<evidence type="ECO:0000256" key="6">
    <source>
        <dbReference type="ARBA" id="ARBA00047745"/>
    </source>
</evidence>
<evidence type="ECO:0000256" key="7">
    <source>
        <dbReference type="PIRNR" id="PIRNR000535"/>
    </source>
</evidence>
<dbReference type="InterPro" id="IPR002173">
    <property type="entry name" value="Carboh/pur_kinase_PfkB_CS"/>
</dbReference>
<dbReference type="GO" id="GO:0005524">
    <property type="term" value="F:ATP binding"/>
    <property type="evidence" value="ECO:0007669"/>
    <property type="project" value="UniProtKB-UniRule"/>
</dbReference>
<keyword evidence="5 8" id="KW-0067">ATP-binding</keyword>
<dbReference type="GO" id="GO:0044281">
    <property type="term" value="P:small molecule metabolic process"/>
    <property type="evidence" value="ECO:0007669"/>
    <property type="project" value="UniProtKB-ARBA"/>
</dbReference>
<proteinExistence type="inferred from homology"/>
<dbReference type="InterPro" id="IPR011611">
    <property type="entry name" value="PfkB_dom"/>
</dbReference>
<dbReference type="Gene3D" id="3.40.1190.20">
    <property type="match status" value="1"/>
</dbReference>
<evidence type="ECO:0000256" key="5">
    <source>
        <dbReference type="ARBA" id="ARBA00022840"/>
    </source>
</evidence>
<dbReference type="InterPro" id="IPR017583">
    <property type="entry name" value="Tagatose/fructose_Pkinase"/>
</dbReference>
<dbReference type="EMBL" id="AEVT01000056">
    <property type="protein sequence ID" value="EGA70818.1"/>
    <property type="molecule type" value="Genomic_DNA"/>
</dbReference>
<dbReference type="NCBIfam" id="TIGR03828">
    <property type="entry name" value="pfkB"/>
    <property type="match status" value="1"/>
</dbReference>
<keyword evidence="4 8" id="KW-0418">Kinase</keyword>
<sequence>MIHSQTNTSPTKKVVTVTLNPALDLTGSLETLKVGSVSLVEQSDFHAAGKGVNVAKVLSDLGADVTVTGFLGKDNPELFHQLFKQLGVCDKFVEVEGATRINVKLVETDGRVSDINFPGVQVSIDEIAQFEQTLFELAESHDYFVIAGSLPGGISPELCASWIERLHQLGKRVFFDSSKAALRAGINSHPWLVKPNDEELSDFVGRALTSQKDCQSAAMSLSDKGIENIVVSMGADGVMWLQQDQWLQAKPPRMDVVSTVGAGDTLVAGLCWGHMQQFEKQELLRFATALSALAVSQVGVGLTSQEELDTIKLRTEVSELYPNTHLDNN</sequence>
<dbReference type="AlphaFoldDB" id="E8M5M5"/>
<dbReference type="SUPFAM" id="SSF53613">
    <property type="entry name" value="Ribokinase-like"/>
    <property type="match status" value="1"/>
</dbReference>
<evidence type="ECO:0000313" key="10">
    <source>
        <dbReference type="EMBL" id="EGA70818.1"/>
    </source>
</evidence>
<comment type="catalytic activity">
    <reaction evidence="6 8">
        <text>beta-D-fructose 1-phosphate + ATP = beta-D-fructose 1,6-bisphosphate + ADP + H(+)</text>
        <dbReference type="Rhea" id="RHEA:14213"/>
        <dbReference type="ChEBI" id="CHEBI:15378"/>
        <dbReference type="ChEBI" id="CHEBI:30616"/>
        <dbReference type="ChEBI" id="CHEBI:32966"/>
        <dbReference type="ChEBI" id="CHEBI:138881"/>
        <dbReference type="ChEBI" id="CHEBI:456216"/>
        <dbReference type="EC" id="2.7.1.56"/>
    </reaction>
</comment>
<dbReference type="InterPro" id="IPR022463">
    <property type="entry name" value="1-PFruKinase"/>
</dbReference>
<evidence type="ECO:0000256" key="8">
    <source>
        <dbReference type="RuleBase" id="RU369061"/>
    </source>
</evidence>
<reference evidence="10 11" key="1">
    <citation type="journal article" date="2012" name="Int. J. Syst. Evol. Microbiol.">
        <title>Vibrio caribbeanicus sp. nov., isolated from the marine sponge Scleritoderma cyanea.</title>
        <authorList>
            <person name="Hoffmann M."/>
            <person name="Monday S.R."/>
            <person name="Allard M.W."/>
            <person name="Strain E.A."/>
            <person name="Whittaker P."/>
            <person name="Naum M."/>
            <person name="McCarthy P.J."/>
            <person name="Lopez J.V."/>
            <person name="Fischer M."/>
            <person name="Brown E.W."/>
        </authorList>
    </citation>
    <scope>NUCLEOTIDE SEQUENCE [LARGE SCALE GENOMIC DNA]</scope>
    <source>
        <strain evidence="11">DSMZ 21326</strain>
    </source>
</reference>
<name>E8M5M5_PHOS4</name>
<evidence type="ECO:0000256" key="3">
    <source>
        <dbReference type="ARBA" id="ARBA00022741"/>
    </source>
</evidence>
<comment type="similarity">
    <text evidence="1 7 8">Belongs to the carbohydrate kinase PfkB family.</text>
</comment>
<dbReference type="Proteomes" id="UP000006228">
    <property type="component" value="Unassembled WGS sequence"/>
</dbReference>
<evidence type="ECO:0000256" key="1">
    <source>
        <dbReference type="ARBA" id="ARBA00010688"/>
    </source>
</evidence>
<dbReference type="GO" id="GO:0008662">
    <property type="term" value="F:1-phosphofructokinase activity"/>
    <property type="evidence" value="ECO:0007669"/>
    <property type="project" value="UniProtKB-UniRule"/>
</dbReference>
<evidence type="ECO:0000259" key="9">
    <source>
        <dbReference type="Pfam" id="PF00294"/>
    </source>
</evidence>
<dbReference type="PANTHER" id="PTHR46566">
    <property type="entry name" value="1-PHOSPHOFRUCTOKINASE-RELATED"/>
    <property type="match status" value="1"/>
</dbReference>
<evidence type="ECO:0000256" key="2">
    <source>
        <dbReference type="ARBA" id="ARBA00022679"/>
    </source>
</evidence>
<dbReference type="eggNOG" id="COG1105">
    <property type="taxonomic scope" value="Bacteria"/>
</dbReference>
<protein>
    <recommendedName>
        <fullName evidence="7">Phosphofructokinase</fullName>
    </recommendedName>
</protein>
<gene>
    <name evidence="10" type="ORF">VISI1226_01795</name>
</gene>
<organism evidence="10 11">
    <name type="scientific">Vibrio sinaloensis DSM 21326</name>
    <dbReference type="NCBI Taxonomy" id="945550"/>
    <lineage>
        <taxon>Bacteria</taxon>
        <taxon>Pseudomonadati</taxon>
        <taxon>Pseudomonadota</taxon>
        <taxon>Gammaproteobacteria</taxon>
        <taxon>Vibrionales</taxon>
        <taxon>Vibrionaceae</taxon>
        <taxon>Vibrio</taxon>
        <taxon>Vibrio oreintalis group</taxon>
    </lineage>
</organism>
<keyword evidence="2 7" id="KW-0808">Transferase</keyword>
<comment type="function">
    <text evidence="8">Catalyzes the ATP-dependent phosphorylation of fructose-l-phosphate to fructose-l,6-bisphosphate.</text>
</comment>
<dbReference type="PANTHER" id="PTHR46566:SF5">
    <property type="entry name" value="1-PHOSPHOFRUCTOKINASE"/>
    <property type="match status" value="1"/>
</dbReference>
<dbReference type="NCBIfam" id="TIGR03168">
    <property type="entry name" value="1-PFK"/>
    <property type="match status" value="1"/>
</dbReference>
<evidence type="ECO:0000256" key="4">
    <source>
        <dbReference type="ARBA" id="ARBA00022777"/>
    </source>
</evidence>
<dbReference type="FunFam" id="3.40.1190.20:FF:000001">
    <property type="entry name" value="Phosphofructokinase"/>
    <property type="match status" value="1"/>
</dbReference>
<evidence type="ECO:0000313" key="11">
    <source>
        <dbReference type="Proteomes" id="UP000006228"/>
    </source>
</evidence>
<dbReference type="GeneID" id="95568914"/>
<dbReference type="OrthoDB" id="9801219at2"/>
<dbReference type="GO" id="GO:0016052">
    <property type="term" value="P:carbohydrate catabolic process"/>
    <property type="evidence" value="ECO:0007669"/>
    <property type="project" value="UniProtKB-ARBA"/>
</dbReference>